<feature type="binding site" evidence="12">
    <location>
        <position position="92"/>
    </location>
    <ligand>
        <name>UDP-N-acetyl-alpha-D-glucosamine</name>
        <dbReference type="ChEBI" id="CHEBI:57705"/>
    </ligand>
</feature>
<gene>
    <name evidence="12" type="primary">murA</name>
    <name evidence="14" type="ORF">LY60_03563</name>
</gene>
<feature type="binding site" evidence="12">
    <location>
        <position position="329"/>
    </location>
    <ligand>
        <name>UDP-N-acetyl-alpha-D-glucosamine</name>
        <dbReference type="ChEBI" id="CHEBI:57705"/>
    </ligand>
</feature>
<feature type="binding site" evidence="12">
    <location>
        <begin position="22"/>
        <end position="23"/>
    </location>
    <ligand>
        <name>phosphoenolpyruvate</name>
        <dbReference type="ChEBI" id="CHEBI:58702"/>
    </ligand>
</feature>
<comment type="function">
    <text evidence="12">Cell wall formation. Adds enolpyruvyl to UDP-N-acetylglucosamine.</text>
</comment>
<dbReference type="InterPro" id="IPR050068">
    <property type="entry name" value="MurA_subfamily"/>
</dbReference>
<keyword evidence="4 12" id="KW-0132">Cell division</keyword>
<dbReference type="Gene3D" id="3.65.10.10">
    <property type="entry name" value="Enolpyruvate transferase domain"/>
    <property type="match status" value="2"/>
</dbReference>
<feature type="active site" description="Proton donor" evidence="12">
    <location>
        <position position="116"/>
    </location>
</feature>
<comment type="similarity">
    <text evidence="10 12">Belongs to the EPSP synthase family. MurA subfamily.</text>
</comment>
<evidence type="ECO:0000256" key="12">
    <source>
        <dbReference type="HAMAP-Rule" id="MF_00111"/>
    </source>
</evidence>
<comment type="caution">
    <text evidence="12">Lacks conserved residue(s) required for the propagation of feature annotation.</text>
</comment>
<dbReference type="EMBL" id="VLKH01000015">
    <property type="protein sequence ID" value="TWH76934.1"/>
    <property type="molecule type" value="Genomic_DNA"/>
</dbReference>
<protein>
    <recommendedName>
        <fullName evidence="12">UDP-N-acetylglucosamine 1-carboxyvinyltransferase</fullName>
        <ecNumber evidence="12">2.5.1.7</ecNumber>
    </recommendedName>
    <alternativeName>
        <fullName evidence="12">Enoylpyruvate transferase</fullName>
    </alternativeName>
    <alternativeName>
        <fullName evidence="12">UDP-N-acetylglucosamine enolpyruvyl transferase</fullName>
        <shortName evidence="12">EPT</shortName>
    </alternativeName>
</protein>
<feature type="domain" description="Enolpyruvate transferase" evidence="13">
    <location>
        <begin position="7"/>
        <end position="408"/>
    </location>
</feature>
<evidence type="ECO:0000256" key="1">
    <source>
        <dbReference type="ARBA" id="ARBA00004496"/>
    </source>
</evidence>
<evidence type="ECO:0000259" key="13">
    <source>
        <dbReference type="Pfam" id="PF00275"/>
    </source>
</evidence>
<evidence type="ECO:0000256" key="8">
    <source>
        <dbReference type="ARBA" id="ARBA00023306"/>
    </source>
</evidence>
<evidence type="ECO:0000256" key="7">
    <source>
        <dbReference type="ARBA" id="ARBA00022984"/>
    </source>
</evidence>
<dbReference type="PANTHER" id="PTHR43783">
    <property type="entry name" value="UDP-N-ACETYLGLUCOSAMINE 1-CARBOXYVINYLTRANSFERASE"/>
    <property type="match status" value="1"/>
</dbReference>
<evidence type="ECO:0000256" key="2">
    <source>
        <dbReference type="ARBA" id="ARBA00004752"/>
    </source>
</evidence>
<dbReference type="EC" id="2.5.1.7" evidence="12"/>
<dbReference type="PANTHER" id="PTHR43783:SF1">
    <property type="entry name" value="UDP-N-ACETYLGLUCOSAMINE 1-CARBOXYVINYLTRANSFERASE"/>
    <property type="match status" value="1"/>
</dbReference>
<sequence>MGSFIIEGRNSLEGIVDIGGSKNAALPILASTVISGREYLLENIPDIEDVKDMLEILQDMGCTVQHDNGVALIDTRGLNTSQVPEKLVRKIRSSIILMGAVLQRTGNVEIAYPGGCEIGLRPIDLHLKGLRKLGVEIIEKSGLLVGKVTEPSGCEIQLDYPSVGATENIMLFAVGIPGKTVIYNPAKEPEIVDLQNFLNTCGYSVSGAGTGSIIIEGKKPENTDTVEYKIISDRIEAGTYLSAASSMKSKIYIRNIEKSHFKSITSIYEDAGCEIRETHGTIVISNQGRIKAVEKVTTQPYPGFPTDMQAQFMASMATADGISIIEETVFDSRYKHVPELQKMGANITTIGRVAVVEGVHKLYSAEVEAKDLRGGAALVIAALGAEGTSKINNIYHINRGYEKFVQKLQNIGAVITETKN</sequence>
<evidence type="ECO:0000256" key="6">
    <source>
        <dbReference type="ARBA" id="ARBA00022960"/>
    </source>
</evidence>
<dbReference type="RefSeq" id="WP_145086890.1">
    <property type="nucleotide sequence ID" value="NZ_DAMBUX010000005.1"/>
</dbReference>
<comment type="caution">
    <text evidence="14">The sequence shown here is derived from an EMBL/GenBank/DDBJ whole genome shotgun (WGS) entry which is preliminary data.</text>
</comment>
<organism evidence="14 15">
    <name type="scientific">Sedimentibacter saalensis</name>
    <dbReference type="NCBI Taxonomy" id="130788"/>
    <lineage>
        <taxon>Bacteria</taxon>
        <taxon>Bacillati</taxon>
        <taxon>Bacillota</taxon>
        <taxon>Tissierellia</taxon>
        <taxon>Sedimentibacter</taxon>
    </lineage>
</organism>
<reference evidence="14 15" key="1">
    <citation type="submission" date="2019-07" db="EMBL/GenBank/DDBJ databases">
        <title>Genomic Encyclopedia of Type Strains, Phase I: the one thousand microbial genomes (KMG-I) project.</title>
        <authorList>
            <person name="Kyrpides N."/>
        </authorList>
    </citation>
    <scope>NUCLEOTIDE SEQUENCE [LARGE SCALE GENOMIC DNA]</scope>
    <source>
        <strain evidence="14 15">DSM 13558</strain>
    </source>
</reference>
<dbReference type="Pfam" id="PF00275">
    <property type="entry name" value="EPSP_synthase"/>
    <property type="match status" value="1"/>
</dbReference>
<keyword evidence="15" id="KW-1185">Reference proteome</keyword>
<dbReference type="GO" id="GO:0009252">
    <property type="term" value="P:peptidoglycan biosynthetic process"/>
    <property type="evidence" value="ECO:0007669"/>
    <property type="project" value="UniProtKB-UniRule"/>
</dbReference>
<dbReference type="InterPro" id="IPR013792">
    <property type="entry name" value="RNA3'P_cycl/enolpyr_Trfase_a/b"/>
</dbReference>
<dbReference type="GO" id="GO:0071555">
    <property type="term" value="P:cell wall organization"/>
    <property type="evidence" value="ECO:0007669"/>
    <property type="project" value="UniProtKB-KW"/>
</dbReference>
<dbReference type="HAMAP" id="MF_00111">
    <property type="entry name" value="MurA"/>
    <property type="match status" value="1"/>
</dbReference>
<feature type="modified residue" description="2-(S-cysteinyl)pyruvic acid O-phosphothioketal" evidence="12">
    <location>
        <position position="116"/>
    </location>
</feature>
<dbReference type="CDD" id="cd01555">
    <property type="entry name" value="UdpNAET"/>
    <property type="match status" value="1"/>
</dbReference>
<comment type="subcellular location">
    <subcellularLocation>
        <location evidence="1 12">Cytoplasm</location>
    </subcellularLocation>
</comment>
<evidence type="ECO:0000313" key="14">
    <source>
        <dbReference type="EMBL" id="TWH76934.1"/>
    </source>
</evidence>
<keyword evidence="8 12" id="KW-0131">Cell cycle</keyword>
<comment type="catalytic activity">
    <reaction evidence="11 12">
        <text>phosphoenolpyruvate + UDP-N-acetyl-alpha-D-glucosamine = UDP-N-acetyl-3-O-(1-carboxyvinyl)-alpha-D-glucosamine + phosphate</text>
        <dbReference type="Rhea" id="RHEA:18681"/>
        <dbReference type="ChEBI" id="CHEBI:43474"/>
        <dbReference type="ChEBI" id="CHEBI:57705"/>
        <dbReference type="ChEBI" id="CHEBI:58702"/>
        <dbReference type="ChEBI" id="CHEBI:68483"/>
        <dbReference type="EC" id="2.5.1.7"/>
    </reaction>
</comment>
<proteinExistence type="inferred from homology"/>
<dbReference type="SUPFAM" id="SSF55205">
    <property type="entry name" value="EPT/RTPC-like"/>
    <property type="match status" value="1"/>
</dbReference>
<evidence type="ECO:0000313" key="15">
    <source>
        <dbReference type="Proteomes" id="UP000315343"/>
    </source>
</evidence>
<dbReference type="GO" id="GO:0019277">
    <property type="term" value="P:UDP-N-acetylgalactosamine biosynthetic process"/>
    <property type="evidence" value="ECO:0007669"/>
    <property type="project" value="InterPro"/>
</dbReference>
<dbReference type="AlphaFoldDB" id="A0A562J226"/>
<dbReference type="InterPro" id="IPR036968">
    <property type="entry name" value="Enolpyruvate_Tfrase_sf"/>
</dbReference>
<name>A0A562J226_9FIRM</name>
<keyword evidence="12" id="KW-0670">Pyruvate</keyword>
<dbReference type="NCBIfam" id="NF006873">
    <property type="entry name" value="PRK09369.1"/>
    <property type="match status" value="1"/>
</dbReference>
<dbReference type="GO" id="GO:0008360">
    <property type="term" value="P:regulation of cell shape"/>
    <property type="evidence" value="ECO:0007669"/>
    <property type="project" value="UniProtKB-KW"/>
</dbReference>
<dbReference type="UniPathway" id="UPA00219"/>
<evidence type="ECO:0000256" key="9">
    <source>
        <dbReference type="ARBA" id="ARBA00023316"/>
    </source>
</evidence>
<evidence type="ECO:0000256" key="10">
    <source>
        <dbReference type="ARBA" id="ARBA00038367"/>
    </source>
</evidence>
<evidence type="ECO:0000256" key="11">
    <source>
        <dbReference type="ARBA" id="ARBA00047527"/>
    </source>
</evidence>
<keyword evidence="9 12" id="KW-0961">Cell wall biogenesis/degradation</keyword>
<keyword evidence="7 12" id="KW-0573">Peptidoglycan synthesis</keyword>
<dbReference type="GO" id="GO:0051301">
    <property type="term" value="P:cell division"/>
    <property type="evidence" value="ECO:0007669"/>
    <property type="project" value="UniProtKB-KW"/>
</dbReference>
<evidence type="ECO:0000256" key="3">
    <source>
        <dbReference type="ARBA" id="ARBA00022490"/>
    </source>
</evidence>
<accession>A0A562J226</accession>
<feature type="binding site" evidence="12">
    <location>
        <begin position="121"/>
        <end position="125"/>
    </location>
    <ligand>
        <name>UDP-N-acetyl-alpha-D-glucosamine</name>
        <dbReference type="ChEBI" id="CHEBI:57705"/>
    </ligand>
</feature>
<dbReference type="GO" id="GO:0008760">
    <property type="term" value="F:UDP-N-acetylglucosamine 1-carboxyvinyltransferase activity"/>
    <property type="evidence" value="ECO:0007669"/>
    <property type="project" value="UniProtKB-UniRule"/>
</dbReference>
<dbReference type="GO" id="GO:0005737">
    <property type="term" value="C:cytoplasm"/>
    <property type="evidence" value="ECO:0007669"/>
    <property type="project" value="UniProtKB-SubCell"/>
</dbReference>
<keyword evidence="3 12" id="KW-0963">Cytoplasm</keyword>
<feature type="binding site" evidence="12">
    <location>
        <position position="307"/>
    </location>
    <ligand>
        <name>UDP-N-acetyl-alpha-D-glucosamine</name>
        <dbReference type="ChEBI" id="CHEBI:57705"/>
    </ligand>
</feature>
<dbReference type="InterPro" id="IPR001986">
    <property type="entry name" value="Enolpyruvate_Tfrase_dom"/>
</dbReference>
<dbReference type="NCBIfam" id="TIGR01072">
    <property type="entry name" value="murA"/>
    <property type="match status" value="1"/>
</dbReference>
<keyword evidence="6 12" id="KW-0133">Cell shape</keyword>
<evidence type="ECO:0000256" key="4">
    <source>
        <dbReference type="ARBA" id="ARBA00022618"/>
    </source>
</evidence>
<dbReference type="Proteomes" id="UP000315343">
    <property type="component" value="Unassembled WGS sequence"/>
</dbReference>
<dbReference type="InterPro" id="IPR005750">
    <property type="entry name" value="UDP_GlcNAc_COvinyl_MurA"/>
</dbReference>
<keyword evidence="5 12" id="KW-0808">Transferase</keyword>
<comment type="pathway">
    <text evidence="2 12">Cell wall biogenesis; peptidoglycan biosynthesis.</text>
</comment>
<evidence type="ECO:0000256" key="5">
    <source>
        <dbReference type="ARBA" id="ARBA00022679"/>
    </source>
</evidence>
<dbReference type="OrthoDB" id="9803760at2"/>